<evidence type="ECO:0000256" key="1">
    <source>
        <dbReference type="SAM" id="MobiDB-lite"/>
    </source>
</evidence>
<reference evidence="2 3" key="1">
    <citation type="submission" date="2024-03" db="EMBL/GenBank/DDBJ databases">
        <title>Adaptation during the transition from Ophiocordyceps entomopathogen to insect associate is accompanied by gene loss and intensified selection.</title>
        <authorList>
            <person name="Ward C.M."/>
            <person name="Onetto C.A."/>
            <person name="Borneman A.R."/>
        </authorList>
    </citation>
    <scope>NUCLEOTIDE SEQUENCE [LARGE SCALE GENOMIC DNA]</scope>
    <source>
        <strain evidence="2">AWRI1</strain>
        <tissue evidence="2">Single Adult Female</tissue>
    </source>
</reference>
<accession>A0AAN9Y1H2</accession>
<dbReference type="Proteomes" id="UP001367676">
    <property type="component" value="Unassembled WGS sequence"/>
</dbReference>
<protein>
    <submittedName>
        <fullName evidence="2">Uncharacterized protein</fullName>
    </submittedName>
</protein>
<sequence>MAISLATNLRLAGNKPRSLTAAEQAISRYRKPRLSSASILSIRLFFFYSFQYRVKPQKLIEERPLRETSGRQKRIQTAKWRNSGDRNYVPSL</sequence>
<name>A0AAN9Y1H2_9HEMI</name>
<keyword evidence="3" id="KW-1185">Reference proteome</keyword>
<evidence type="ECO:0000313" key="2">
    <source>
        <dbReference type="EMBL" id="KAK7579685.1"/>
    </source>
</evidence>
<gene>
    <name evidence="2" type="ORF">V9T40_000314</name>
</gene>
<evidence type="ECO:0000313" key="3">
    <source>
        <dbReference type="Proteomes" id="UP001367676"/>
    </source>
</evidence>
<dbReference type="AlphaFoldDB" id="A0AAN9Y1H2"/>
<dbReference type="EMBL" id="JBBCAQ010000034">
    <property type="protein sequence ID" value="KAK7579685.1"/>
    <property type="molecule type" value="Genomic_DNA"/>
</dbReference>
<organism evidence="2 3">
    <name type="scientific">Parthenolecanium corni</name>
    <dbReference type="NCBI Taxonomy" id="536013"/>
    <lineage>
        <taxon>Eukaryota</taxon>
        <taxon>Metazoa</taxon>
        <taxon>Ecdysozoa</taxon>
        <taxon>Arthropoda</taxon>
        <taxon>Hexapoda</taxon>
        <taxon>Insecta</taxon>
        <taxon>Pterygota</taxon>
        <taxon>Neoptera</taxon>
        <taxon>Paraneoptera</taxon>
        <taxon>Hemiptera</taxon>
        <taxon>Sternorrhyncha</taxon>
        <taxon>Coccoidea</taxon>
        <taxon>Coccidae</taxon>
        <taxon>Parthenolecanium</taxon>
    </lineage>
</organism>
<feature type="region of interest" description="Disordered" evidence="1">
    <location>
        <begin position="66"/>
        <end position="92"/>
    </location>
</feature>
<proteinExistence type="predicted"/>
<comment type="caution">
    <text evidence="2">The sequence shown here is derived from an EMBL/GenBank/DDBJ whole genome shotgun (WGS) entry which is preliminary data.</text>
</comment>